<dbReference type="EnsemblPlants" id="novel_model_3152_5bd9a17a">
    <property type="protein sequence ID" value="cds.novel_model_3152_5bd9a17a"/>
    <property type="gene ID" value="novel_gene_1685_5bd9a17a"/>
</dbReference>
<evidence type="ECO:0000313" key="1">
    <source>
        <dbReference type="EnsemblPlants" id="cds.novel_model_3152_5bd9a17a"/>
    </source>
</evidence>
<dbReference type="Proteomes" id="UP000596661">
    <property type="component" value="Chromosome 4"/>
</dbReference>
<dbReference type="AlphaFoldDB" id="A0A803QZ60"/>
<organism evidence="1 2">
    <name type="scientific">Cannabis sativa</name>
    <name type="common">Hemp</name>
    <name type="synonym">Marijuana</name>
    <dbReference type="NCBI Taxonomy" id="3483"/>
    <lineage>
        <taxon>Eukaryota</taxon>
        <taxon>Viridiplantae</taxon>
        <taxon>Streptophyta</taxon>
        <taxon>Embryophyta</taxon>
        <taxon>Tracheophyta</taxon>
        <taxon>Spermatophyta</taxon>
        <taxon>Magnoliopsida</taxon>
        <taxon>eudicotyledons</taxon>
        <taxon>Gunneridae</taxon>
        <taxon>Pentapetalae</taxon>
        <taxon>rosids</taxon>
        <taxon>fabids</taxon>
        <taxon>Rosales</taxon>
        <taxon>Cannabaceae</taxon>
        <taxon>Cannabis</taxon>
    </lineage>
</organism>
<protein>
    <submittedName>
        <fullName evidence="1">Uncharacterized protein</fullName>
    </submittedName>
</protein>
<reference evidence="1" key="2">
    <citation type="submission" date="2021-03" db="UniProtKB">
        <authorList>
            <consortium name="EnsemblPlants"/>
        </authorList>
    </citation>
    <scope>IDENTIFICATION</scope>
</reference>
<reference evidence="1" key="1">
    <citation type="submission" date="2018-11" db="EMBL/GenBank/DDBJ databases">
        <authorList>
            <person name="Grassa J C."/>
        </authorList>
    </citation>
    <scope>NUCLEOTIDE SEQUENCE [LARGE SCALE GENOMIC DNA]</scope>
</reference>
<sequence>MQVPLYVVTKMASIKRSSFFVPSIDGYARPVMHWIGYKPHCICLTGLIPFYGLWQMHCQKV</sequence>
<evidence type="ECO:0000313" key="2">
    <source>
        <dbReference type="Proteomes" id="UP000596661"/>
    </source>
</evidence>
<dbReference type="EMBL" id="UZAU01000371">
    <property type="status" value="NOT_ANNOTATED_CDS"/>
    <property type="molecule type" value="Genomic_DNA"/>
</dbReference>
<keyword evidence="2" id="KW-1185">Reference proteome</keyword>
<name>A0A803QZ60_CANSA</name>
<accession>A0A803QZ60</accession>
<dbReference type="Gramene" id="novel_model_3152_5bd9a17a">
    <property type="protein sequence ID" value="cds.novel_model_3152_5bd9a17a"/>
    <property type="gene ID" value="novel_gene_1685_5bd9a17a"/>
</dbReference>
<proteinExistence type="predicted"/>